<accession>A0A5S9M5J6</accession>
<dbReference type="AlphaFoldDB" id="A0A5S9M5J6"/>
<reference evidence="1 2" key="1">
    <citation type="submission" date="2019-12" db="EMBL/GenBank/DDBJ databases">
        <title>Full genome sequence of a Bacillus safensis strain isolated from commercially available natto in Indonesia.</title>
        <authorList>
            <person name="Yoshida M."/>
            <person name="Uomi M."/>
            <person name="Waturangi D."/>
            <person name="Ekaputri J.J."/>
            <person name="Setiamarga D.H.E."/>
        </authorList>
    </citation>
    <scope>NUCLEOTIDE SEQUENCE [LARGE SCALE GENOMIC DNA]</scope>
    <source>
        <strain evidence="1 2">IDN1</strain>
    </source>
</reference>
<organism evidence="1 2">
    <name type="scientific">Bacillus safensis</name>
    <dbReference type="NCBI Taxonomy" id="561879"/>
    <lineage>
        <taxon>Bacteria</taxon>
        <taxon>Bacillati</taxon>
        <taxon>Bacillota</taxon>
        <taxon>Bacilli</taxon>
        <taxon>Bacillales</taxon>
        <taxon>Bacillaceae</taxon>
        <taxon>Bacillus</taxon>
    </lineage>
</organism>
<protein>
    <submittedName>
        <fullName evidence="1">Uncharacterized protein</fullName>
    </submittedName>
</protein>
<evidence type="ECO:0000313" key="1">
    <source>
        <dbReference type="EMBL" id="BBP87434.1"/>
    </source>
</evidence>
<dbReference type="EMBL" id="AP021906">
    <property type="protein sequence ID" value="BBP87434.1"/>
    <property type="molecule type" value="Genomic_DNA"/>
</dbReference>
<evidence type="ECO:0000313" key="2">
    <source>
        <dbReference type="Proteomes" id="UP000464658"/>
    </source>
</evidence>
<gene>
    <name evidence="1" type="ORF">BsIDN1_10520</name>
</gene>
<proteinExistence type="predicted"/>
<dbReference type="Proteomes" id="UP000464658">
    <property type="component" value="Chromosome"/>
</dbReference>
<name>A0A5S9M5J6_BACIA</name>
<sequence length="60" mass="7121">MSKFQISFDHRREAQERLEQAGGWIDYKKKGLPVFCFPNAQAKKKYIKLGQAAYRRKVEM</sequence>